<dbReference type="Proteomes" id="UP000693970">
    <property type="component" value="Unassembled WGS sequence"/>
</dbReference>
<feature type="compositionally biased region" description="Pro residues" evidence="1">
    <location>
        <begin position="1993"/>
        <end position="2022"/>
    </location>
</feature>
<feature type="compositionally biased region" description="Low complexity" evidence="1">
    <location>
        <begin position="1981"/>
        <end position="1992"/>
    </location>
</feature>
<evidence type="ECO:0000256" key="2">
    <source>
        <dbReference type="SAM" id="SignalP"/>
    </source>
</evidence>
<feature type="chain" id="PRO_5039885905" evidence="2">
    <location>
        <begin position="22"/>
        <end position="2767"/>
    </location>
</feature>
<dbReference type="EMBL" id="JAGRRH010000001">
    <property type="protein sequence ID" value="KAG7374946.1"/>
    <property type="molecule type" value="Genomic_DNA"/>
</dbReference>
<feature type="region of interest" description="Disordered" evidence="1">
    <location>
        <begin position="2308"/>
        <end position="2358"/>
    </location>
</feature>
<feature type="region of interest" description="Disordered" evidence="1">
    <location>
        <begin position="1004"/>
        <end position="1055"/>
    </location>
</feature>
<dbReference type="PANTHER" id="PTHR24216:SF65">
    <property type="entry name" value="PAXILLIN-LIKE PROTEIN 1"/>
    <property type="match status" value="1"/>
</dbReference>
<proteinExistence type="predicted"/>
<feature type="region of interest" description="Disordered" evidence="1">
    <location>
        <begin position="813"/>
        <end position="863"/>
    </location>
</feature>
<evidence type="ECO:0000313" key="4">
    <source>
        <dbReference type="Proteomes" id="UP000693970"/>
    </source>
</evidence>
<protein>
    <submittedName>
        <fullName evidence="3">Leptin</fullName>
    </submittedName>
</protein>
<feature type="compositionally biased region" description="Low complexity" evidence="1">
    <location>
        <begin position="1819"/>
        <end position="1833"/>
    </location>
</feature>
<feature type="compositionally biased region" description="Low complexity" evidence="1">
    <location>
        <begin position="2144"/>
        <end position="2155"/>
    </location>
</feature>
<accession>A0A9K3M7Y6</accession>
<reference evidence="3" key="1">
    <citation type="journal article" date="2021" name="Sci. Rep.">
        <title>Diploid genomic architecture of Nitzschia inconspicua, an elite biomass production diatom.</title>
        <authorList>
            <person name="Oliver A."/>
            <person name="Podell S."/>
            <person name="Pinowska A."/>
            <person name="Traller J.C."/>
            <person name="Smith S.R."/>
            <person name="McClure R."/>
            <person name="Beliaev A."/>
            <person name="Bohutskyi P."/>
            <person name="Hill E.A."/>
            <person name="Rabines A."/>
            <person name="Zheng H."/>
            <person name="Allen L.Z."/>
            <person name="Kuo A."/>
            <person name="Grigoriev I.V."/>
            <person name="Allen A.E."/>
            <person name="Hazlebeck D."/>
            <person name="Allen E.E."/>
        </authorList>
    </citation>
    <scope>NUCLEOTIDE SEQUENCE</scope>
    <source>
        <strain evidence="3">Hildebrandi</strain>
    </source>
</reference>
<feature type="region of interest" description="Disordered" evidence="1">
    <location>
        <begin position="2144"/>
        <end position="2196"/>
    </location>
</feature>
<feature type="region of interest" description="Disordered" evidence="1">
    <location>
        <begin position="1492"/>
        <end position="1544"/>
    </location>
</feature>
<feature type="compositionally biased region" description="Pro residues" evidence="1">
    <location>
        <begin position="2482"/>
        <end position="2511"/>
    </location>
</feature>
<feature type="compositionally biased region" description="Pro residues" evidence="1">
    <location>
        <begin position="2156"/>
        <end position="2185"/>
    </location>
</feature>
<feature type="compositionally biased region" description="Low complexity" evidence="1">
    <location>
        <begin position="104"/>
        <end position="113"/>
    </location>
</feature>
<feature type="compositionally biased region" description="Low complexity" evidence="1">
    <location>
        <begin position="1492"/>
        <end position="1503"/>
    </location>
</feature>
<feature type="compositionally biased region" description="Low complexity" evidence="1">
    <location>
        <begin position="814"/>
        <end position="827"/>
    </location>
</feature>
<keyword evidence="4" id="KW-1185">Reference proteome</keyword>
<gene>
    <name evidence="3" type="ORF">IV203_014041</name>
</gene>
<sequence>MFQQLPLLCLLAFASVELTGAKSFIGDRIRQDKRFVVFNSRSLSGECCKLDSEKKTQNYLKSMMSQEKGQTKISSNTYISVPICVPQTRTFDSIGSPTDKSDDTPSSPETSPSCACSDANSPDAYSWKCGLDLYYCESKITSICSQSMTSDVILVPLNDDDCTAMQAVKLDSKCIATSTVPQPKDLSHKVCYPSMDPMVGIKFDGSCDECQSYVALTSASTSSSVATTEAPTDAPTATPTEMTQDAATSDSTASSIAATDAPTDAPPATPTEKPTDAATSASTTSSVAATDAPTNALQATPTENPTAAVTDPSTTIPEARSSCSCSDANSPDAYSWKCGLDLYYCAGKITSICSQSMTAGVTIVPLNDDECTAMQAVKLDNKCIATSTVPQPKDLSHKVCYPTLDPMVGIKFDGECDECQGYVDLLTTPTIPSPTGKPTDVSLTEKQTEGPTSATTETPNEMPSSTPTISPTVVPTTRPTLRGSYTVKPTVAPTTPETQSSCSCSDANSPDAYSWKCGLDLYYCESKITSICSQSMTSDVILVPLNDDDCTAMQAVKLDSKCIATSTVPQPKDLSHKVCYPSLDPMVGIKFDGSCDECQSYVALPNASTSSSVATNEAPTDAPTATPTEMTQDAPTSDSIASSIAATDAPTDAPPAAPTKKPTDAATSASTTSSVAATDAPINALQATPTENPTAAVTDPSTTIPEARISCSCSDANSPDAYSWKCGLDLYYCAGKITSICSQSMTADVTLVPLNDDECTAMQAVRLDNKCIATSTVTKPKDLSHKVCYPSLDPMVGVKFDGECDECQGFSDLPTTPSITSPTIKPSDGTNNAPPTSQAEKPTYETTESPTEEKPNTSNTSPTIAPTAWSILKEYFTFKPTVAPTIPETISSCACSDENSAVSYSWKCGLDLYYCASKITSICSQSMTAGVTLVPLNDDECTAMQAVKLDSKCIATSTVTRPKDLSHKVCYISLDPLVGIKFDGECDECQSYVALPGAASPSTIAATDAPTDASTAPPTEKPTVPPTDAPTAPPTNPPTVPPTDPLTTISESSPSCACSDENSAVSYSWKCGLDLYYCASKITSICSQSMTAGVTLVPLNDDECTAMQAVKLDSKCIATSTVTRPKDLSHKVCYISSDPLVGIKFDGECDECQSYVALPGAASPSTIAATDAPTDAPTAPPTEKPTVPPTDAPTAPPTNPPTVPPTDPLTTISESSPSCACSDENSAVSYSWKCGLDLYYCASKITSICSQSMTAGVTLVPLNDDECTAMQAVKLDSKCIATSTVTRPKDLSHKVCYISSDPLVGIKFDGECDECQSYVALPGAASPSTIAVTDAPTDAPTAPPTEKPTVPPTDAPTAPPTNPPTVPPTDPLTTISESSPSCACLDENSAVSYSWKCGLDLYYCASKITSICSQSMTAGVTLVPLNDDECTAMQAVKLDSKCIATSTVTRPKDLSHKVCYISSDPLVGIKFDGECDECQSYVALPGAASPSTIAATDAPTDAPTAPPTEKPTVPPTDAPTAPPTNPPTVPPTDPLTTISESSPSCACSDENSAVSYSWKCGLDLYYCASKITSICSQSMTAGVTLVPLNDDECTAMKAVKLDSKCIATSTVTRPKDLSHKVCYISSDPLVGIKFDGECDECQSYVALPGAASPSTIAATDAPTDAPTAPPTEKPTVPPTDAPTAPPTNPPTVPPTDPLTTISESSPSCACLDENSAVSYSWKCGLDLYYCASKITSICSQSMTAGVTLVPLNDDECTAMQAVKLDSKCIATSTVTRPKDLSHKVCYISLDPLVGIKFDGECDECQSYVALPGAASPSTIAATDAPTDASTAPPTEKPTVPPTDAPTAPPTNPPTVPPTDPLTTISESSPSCACSDENSAVSYSWKCGLDLYYCASKITSICSQSMTAGVTLVPLNDDECTAMQAVKLDSKCIATSTVTRPKDLSHKVCYISSDPLVGIKFDGECDECQSYVALPGAASPSTIAATDAPTDAPTAPPTEKPTVPPTDAPTAPPTNPPTVPPTDPLTTISESSPSCACSDENSAVSYSWKCGLDLYYCASKITSICSQSMTAGVTLVPLNDDECTAMQAVKLDSKCIATSTVTRPKDLSHKVCYISSDPLVGIKFDGECDECQSYVALPGAASPSTIAATDAPTDAPTAPPTEKPTVPPTDAPTAPPTNPPTVPPTDPLTTISESSPSCACSDENSAVSYSWKCGLDLYYCASKITSICSQSMTAGVTLVPLNDDECTAMQAVKLDSKCIATSTVTRPKDLSHKVCYISSDPLVGIKFDGECDECQSYVALPGAASPSTIAATDAPTDASTAPPTEKPTVPPTDAPTAPPTNPPTVPPTNPLTTISESSPSCACSDENSAVSYSWKCGLDLYYCASKITSICSQSMTAGVTLVPLNDDECTAMQAVKLDSKCIATSTVTRPKDLSHKVCYISLDPLVGIKFDGECDECQSYVALPGAASPSTIAATDAPTDAPTAPPTEKPTVPPTDAPTAPPTNPPTVPPTNPLTTISESSPSCACSDENSAVSYSWKCGLDLYYCASKITSICSQSMTAGVTLVPLNDDECTAMQAVKLDSKCIATSTVTRPKDLSHKVCYISSDPLVGIKFDGECDECQSYVALPGAASPSTIAVTDAPTDTPTAPTAPILPPIQIPQTSPSCACLDENSAVSYSWKCGLDLYYCTSKITSICSQSMTAGVTLVPLNDDECTAMQAVKLDSKCIATSKVTRPKDLSHKVCYPSLNPMIGFKFDGSCDRCTSFISLV</sequence>
<dbReference type="OrthoDB" id="56080at2759"/>
<feature type="compositionally biased region" description="Pro residues" evidence="1">
    <location>
        <begin position="1019"/>
        <end position="1044"/>
    </location>
</feature>
<feature type="compositionally biased region" description="Polar residues" evidence="1">
    <location>
        <begin position="828"/>
        <end position="839"/>
    </location>
</feature>
<feature type="compositionally biased region" description="Pro residues" evidence="1">
    <location>
        <begin position="2323"/>
        <end position="2348"/>
    </location>
</feature>
<comment type="caution">
    <text evidence="3">The sequence shown here is derived from an EMBL/GenBank/DDBJ whole genome shotgun (WGS) entry which is preliminary data.</text>
</comment>
<feature type="compositionally biased region" description="Pro residues" evidence="1">
    <location>
        <begin position="1504"/>
        <end position="1533"/>
    </location>
</feature>
<feature type="compositionally biased region" description="Low complexity" evidence="1">
    <location>
        <begin position="1166"/>
        <end position="1177"/>
    </location>
</feature>
<keyword evidence="2" id="KW-0732">Signal</keyword>
<feature type="compositionally biased region" description="Polar residues" evidence="1">
    <location>
        <begin position="295"/>
        <end position="328"/>
    </location>
</feature>
<feature type="region of interest" description="Disordered" evidence="1">
    <location>
        <begin position="1166"/>
        <end position="1218"/>
    </location>
</feature>
<feature type="compositionally biased region" description="Pro residues" evidence="1">
    <location>
        <begin position="1178"/>
        <end position="1207"/>
    </location>
</feature>
<feature type="region of interest" description="Disordered" evidence="1">
    <location>
        <begin position="1655"/>
        <end position="1700"/>
    </location>
</feature>
<feature type="compositionally biased region" description="Pro residues" evidence="1">
    <location>
        <begin position="1834"/>
        <end position="1859"/>
    </location>
</feature>
<feature type="compositionally biased region" description="Low complexity" evidence="1">
    <location>
        <begin position="840"/>
        <end position="849"/>
    </location>
</feature>
<feature type="compositionally biased region" description="Low complexity" evidence="1">
    <location>
        <begin position="270"/>
        <end position="294"/>
    </location>
</feature>
<feature type="compositionally biased region" description="Low complexity" evidence="1">
    <location>
        <begin position="1329"/>
        <end position="1340"/>
    </location>
</feature>
<feature type="signal peptide" evidence="2">
    <location>
        <begin position="1"/>
        <end position="21"/>
    </location>
</feature>
<feature type="compositionally biased region" description="Low complexity" evidence="1">
    <location>
        <begin position="463"/>
        <end position="480"/>
    </location>
</feature>
<evidence type="ECO:0000313" key="3">
    <source>
        <dbReference type="EMBL" id="KAG7374946.1"/>
    </source>
</evidence>
<feature type="compositionally biased region" description="Pro residues" evidence="1">
    <location>
        <begin position="1341"/>
        <end position="1370"/>
    </location>
</feature>
<dbReference type="PANTHER" id="PTHR24216">
    <property type="entry name" value="PAXILLIN-RELATED"/>
    <property type="match status" value="1"/>
</dbReference>
<feature type="compositionally biased region" description="Low complexity" evidence="1">
    <location>
        <begin position="2308"/>
        <end position="2322"/>
    </location>
</feature>
<feature type="region of interest" description="Disordered" evidence="1">
    <location>
        <begin position="430"/>
        <end position="492"/>
    </location>
</feature>
<feature type="region of interest" description="Disordered" evidence="1">
    <location>
        <begin position="221"/>
        <end position="328"/>
    </location>
</feature>
<feature type="region of interest" description="Disordered" evidence="1">
    <location>
        <begin position="609"/>
        <end position="679"/>
    </location>
</feature>
<feature type="compositionally biased region" description="Low complexity" evidence="1">
    <location>
        <begin position="658"/>
        <end position="679"/>
    </location>
</feature>
<feature type="compositionally biased region" description="Polar residues" evidence="1">
    <location>
        <begin position="441"/>
        <end position="462"/>
    </location>
</feature>
<feature type="compositionally biased region" description="Low complexity" evidence="1">
    <location>
        <begin position="1004"/>
        <end position="1018"/>
    </location>
</feature>
<reference evidence="3" key="2">
    <citation type="submission" date="2021-04" db="EMBL/GenBank/DDBJ databases">
        <authorList>
            <person name="Podell S."/>
        </authorList>
    </citation>
    <scope>NUCLEOTIDE SEQUENCE</scope>
    <source>
        <strain evidence="3">Hildebrandi</strain>
    </source>
</reference>
<feature type="compositionally biased region" description="Pro residues" evidence="1">
    <location>
        <begin position="1667"/>
        <end position="1696"/>
    </location>
</feature>
<feature type="region of interest" description="Disordered" evidence="1">
    <location>
        <begin position="1981"/>
        <end position="2033"/>
    </location>
</feature>
<feature type="region of interest" description="Disordered" evidence="1">
    <location>
        <begin position="90"/>
        <end position="120"/>
    </location>
</feature>
<name>A0A9K3M7Y6_9STRA</name>
<feature type="region of interest" description="Disordered" evidence="1">
    <location>
        <begin position="2470"/>
        <end position="2521"/>
    </location>
</feature>
<organism evidence="3 4">
    <name type="scientific">Nitzschia inconspicua</name>
    <dbReference type="NCBI Taxonomy" id="303405"/>
    <lineage>
        <taxon>Eukaryota</taxon>
        <taxon>Sar</taxon>
        <taxon>Stramenopiles</taxon>
        <taxon>Ochrophyta</taxon>
        <taxon>Bacillariophyta</taxon>
        <taxon>Bacillariophyceae</taxon>
        <taxon>Bacillariophycidae</taxon>
        <taxon>Bacillariales</taxon>
        <taxon>Bacillariaceae</taxon>
        <taxon>Nitzschia</taxon>
    </lineage>
</organism>
<feature type="compositionally biased region" description="Low complexity" evidence="1">
    <location>
        <begin position="1655"/>
        <end position="1666"/>
    </location>
</feature>
<feature type="region of interest" description="Disordered" evidence="1">
    <location>
        <begin position="1329"/>
        <end position="1374"/>
    </location>
</feature>
<evidence type="ECO:0000256" key="1">
    <source>
        <dbReference type="SAM" id="MobiDB-lite"/>
    </source>
</evidence>
<feature type="compositionally biased region" description="Low complexity" evidence="1">
    <location>
        <begin position="614"/>
        <end position="651"/>
    </location>
</feature>
<feature type="region of interest" description="Disordered" evidence="1">
    <location>
        <begin position="1819"/>
        <end position="1870"/>
    </location>
</feature>
<feature type="compositionally biased region" description="Low complexity" evidence="1">
    <location>
        <begin position="2470"/>
        <end position="2481"/>
    </location>
</feature>
<feature type="compositionally biased region" description="Low complexity" evidence="1">
    <location>
        <begin position="221"/>
        <end position="263"/>
    </location>
</feature>